<accession>A0AAU8IKE4</accession>
<evidence type="ECO:0000256" key="2">
    <source>
        <dbReference type="SAM" id="Phobius"/>
    </source>
</evidence>
<feature type="region of interest" description="Disordered" evidence="1">
    <location>
        <begin position="1"/>
        <end position="37"/>
    </location>
</feature>
<dbReference type="AlphaFoldDB" id="A0AAU8IKE4"/>
<name>A0AAU8IKE4_9ACTN</name>
<dbReference type="EMBL" id="CP159534">
    <property type="protein sequence ID" value="XCJ68677.1"/>
    <property type="molecule type" value="Genomic_DNA"/>
</dbReference>
<protein>
    <submittedName>
        <fullName evidence="3">Bax inhibitor-1/YccA family protein</fullName>
    </submittedName>
</protein>
<feature type="transmembrane region" description="Helical" evidence="2">
    <location>
        <begin position="77"/>
        <end position="97"/>
    </location>
</feature>
<evidence type="ECO:0000313" key="3">
    <source>
        <dbReference type="EMBL" id="XCJ68677.1"/>
    </source>
</evidence>
<feature type="transmembrane region" description="Helical" evidence="2">
    <location>
        <begin position="263"/>
        <end position="279"/>
    </location>
</feature>
<keyword evidence="2" id="KW-1133">Transmembrane helix</keyword>
<gene>
    <name evidence="3" type="ORF">ABII15_01330</name>
</gene>
<proteinExistence type="predicted"/>
<sequence length="294" mass="30668">MTPVEQQRTIRSSNPVLRLPQFTPRGGQKTAARDARAVARDRIGAGQDVEQPATGEPDAPPLLVGDLMTIGDVLPRAAAALATTVLTAVLAWTLLPLGALPAAVPYGIAAGAGLLAGALVVTQCRRNLSSGTLTLTFAACQGVFLGALSWAVSHSLSPGVLVQLVLGTMATSAGALLARALHWIRANRRFYGFLGAALLGLALLALADRLLLPLTGADTLGLHPFGLGLFTGLLGVALAASFLPLHFGQVEDGVTFGASRDRAWSAAFGLTLTLTWLYVETARLFTLYPHDEVY</sequence>
<keyword evidence="2" id="KW-0472">Membrane</keyword>
<feature type="transmembrane region" description="Helical" evidence="2">
    <location>
        <begin position="159"/>
        <end position="178"/>
    </location>
</feature>
<feature type="transmembrane region" description="Helical" evidence="2">
    <location>
        <begin position="190"/>
        <end position="212"/>
    </location>
</feature>
<dbReference type="KEGG" id="stac:ABII15_01330"/>
<dbReference type="Pfam" id="PF12811">
    <property type="entry name" value="BaxI_1"/>
    <property type="match status" value="1"/>
</dbReference>
<organism evidence="3">
    <name type="scientific">Streptomyces tabacisoli</name>
    <dbReference type="NCBI Taxonomy" id="3156398"/>
    <lineage>
        <taxon>Bacteria</taxon>
        <taxon>Bacillati</taxon>
        <taxon>Actinomycetota</taxon>
        <taxon>Actinomycetes</taxon>
        <taxon>Kitasatosporales</taxon>
        <taxon>Streptomycetaceae</taxon>
        <taxon>Streptomyces</taxon>
    </lineage>
</organism>
<dbReference type="PANTHER" id="PTHR41282:SF1">
    <property type="entry name" value="CONSERVED TRANSMEMBRANE PROTEIN-RELATED"/>
    <property type="match status" value="1"/>
</dbReference>
<feature type="transmembrane region" description="Helical" evidence="2">
    <location>
        <begin position="133"/>
        <end position="153"/>
    </location>
</feature>
<evidence type="ECO:0000256" key="1">
    <source>
        <dbReference type="SAM" id="MobiDB-lite"/>
    </source>
</evidence>
<feature type="transmembrane region" description="Helical" evidence="2">
    <location>
        <begin position="103"/>
        <end position="121"/>
    </location>
</feature>
<dbReference type="InterPro" id="IPR010539">
    <property type="entry name" value="BaxI_1-like"/>
</dbReference>
<reference evidence="3" key="1">
    <citation type="submission" date="2024-06" db="EMBL/GenBank/DDBJ databases">
        <title>Streptomyces sp. strain HUAS MG91 genome sequences.</title>
        <authorList>
            <person name="Mo P."/>
        </authorList>
    </citation>
    <scope>NUCLEOTIDE SEQUENCE</scope>
    <source>
        <strain evidence="3">HUAS MG91</strain>
    </source>
</reference>
<dbReference type="RefSeq" id="WP_353940362.1">
    <property type="nucleotide sequence ID" value="NZ_CP159534.1"/>
</dbReference>
<dbReference type="PANTHER" id="PTHR41282">
    <property type="entry name" value="CONSERVED TRANSMEMBRANE PROTEIN-RELATED"/>
    <property type="match status" value="1"/>
</dbReference>
<keyword evidence="2" id="KW-0812">Transmembrane</keyword>
<feature type="compositionally biased region" description="Polar residues" evidence="1">
    <location>
        <begin position="1"/>
        <end position="15"/>
    </location>
</feature>
<feature type="transmembrane region" description="Helical" evidence="2">
    <location>
        <begin position="224"/>
        <end position="243"/>
    </location>
</feature>